<dbReference type="InterPro" id="IPR006577">
    <property type="entry name" value="UAS"/>
</dbReference>
<dbReference type="SMART" id="SM00594">
    <property type="entry name" value="UAS"/>
    <property type="match status" value="1"/>
</dbReference>
<evidence type="ECO:0000256" key="1">
    <source>
        <dbReference type="SAM" id="MobiDB-lite"/>
    </source>
</evidence>
<feature type="compositionally biased region" description="Low complexity" evidence="1">
    <location>
        <begin position="150"/>
        <end position="169"/>
    </location>
</feature>
<sequence>MADREEILANFIAITDATTPAATNTARNILEATDYKLEDAMDLWMATAGGEQAESQGASMLPELNRVNLPSGPLQGVMGGATSRPNTFDPLMGEDDVRAPIPVRRDQLYDAAYHLGDGNRSLRFGQQQNAHNIDAFRDFRSEEARRGANDSSPSDRAAPSPAASSGSGLADLFKPPQDLLFQGTFEAAKQTAAAQNRWLLANVQSNAQFASHQLNRDTWSHATVKDIVQGCFIFWQVADSSDQGGKIMTFYRLDELPAVMVIDPVTGAKMKDWKGFVEPDRMLEGLMPFLERQVSEAAPLHKRNRSASKQSPAPDARKTSRPEASPMTEDEELAAALAASAAEAASGPNESPGRPGSASATPPTAPQNAQSPRPKPPVWLPSLNRVPLKGPANPAPASASAAAPSSEVFVPKVRAELEEAVPAEPLDNDSSTVRVAVRTPVSRIQRRFPGSATVKALYSFCTLQVDEALQGRPFVLASSGPGGKELKDQDVSLAHAEVHNSMLSMRWTN</sequence>
<evidence type="ECO:0000313" key="3">
    <source>
        <dbReference type="EMBL" id="KAK9802553.1"/>
    </source>
</evidence>
<dbReference type="SUPFAM" id="SSF52833">
    <property type="entry name" value="Thioredoxin-like"/>
    <property type="match status" value="1"/>
</dbReference>
<dbReference type="InterPro" id="IPR036249">
    <property type="entry name" value="Thioredoxin-like_sf"/>
</dbReference>
<dbReference type="GO" id="GO:0043161">
    <property type="term" value="P:proteasome-mediated ubiquitin-dependent protein catabolic process"/>
    <property type="evidence" value="ECO:0007669"/>
    <property type="project" value="TreeGrafter"/>
</dbReference>
<dbReference type="Pfam" id="PF13899">
    <property type="entry name" value="Thioredoxin_7"/>
    <property type="match status" value="1"/>
</dbReference>
<dbReference type="EMBL" id="JALJOQ010000071">
    <property type="protein sequence ID" value="KAK9802553.1"/>
    <property type="molecule type" value="Genomic_DNA"/>
</dbReference>
<dbReference type="Gene3D" id="3.40.30.10">
    <property type="entry name" value="Glutaredoxin"/>
    <property type="match status" value="1"/>
</dbReference>
<dbReference type="Pfam" id="PF14555">
    <property type="entry name" value="UBA_4"/>
    <property type="match status" value="1"/>
</dbReference>
<dbReference type="InterPro" id="IPR001012">
    <property type="entry name" value="UBX_dom"/>
</dbReference>
<evidence type="ECO:0000313" key="4">
    <source>
        <dbReference type="Proteomes" id="UP001465755"/>
    </source>
</evidence>
<dbReference type="GO" id="GO:0005634">
    <property type="term" value="C:nucleus"/>
    <property type="evidence" value="ECO:0007669"/>
    <property type="project" value="TreeGrafter"/>
</dbReference>
<dbReference type="Pfam" id="PF00789">
    <property type="entry name" value="UBX"/>
    <property type="match status" value="1"/>
</dbReference>
<dbReference type="InterPro" id="IPR003903">
    <property type="entry name" value="UIM_dom"/>
</dbReference>
<proteinExistence type="predicted"/>
<dbReference type="PANTHER" id="PTHR23322:SF6">
    <property type="entry name" value="UBX DOMAIN-CONTAINING PROTEIN 7"/>
    <property type="match status" value="1"/>
</dbReference>
<dbReference type="Gene3D" id="3.10.20.90">
    <property type="entry name" value="Phosphatidylinositol 3-kinase Catalytic Subunit, Chain A, domain 1"/>
    <property type="match status" value="1"/>
</dbReference>
<protein>
    <recommendedName>
        <fullName evidence="2">UAS domain-containing protein</fullName>
    </recommendedName>
</protein>
<feature type="compositionally biased region" description="Low complexity" evidence="1">
    <location>
        <begin position="334"/>
        <end position="346"/>
    </location>
</feature>
<gene>
    <name evidence="3" type="ORF">WJX73_000517</name>
</gene>
<dbReference type="AlphaFoldDB" id="A0AAW1P1W9"/>
<comment type="caution">
    <text evidence="3">The sequence shown here is derived from an EMBL/GenBank/DDBJ whole genome shotgun (WGS) entry which is preliminary data.</text>
</comment>
<reference evidence="3 4" key="1">
    <citation type="journal article" date="2024" name="Nat. Commun.">
        <title>Phylogenomics reveals the evolutionary origins of lichenization in chlorophyte algae.</title>
        <authorList>
            <person name="Puginier C."/>
            <person name="Libourel C."/>
            <person name="Otte J."/>
            <person name="Skaloud P."/>
            <person name="Haon M."/>
            <person name="Grisel S."/>
            <person name="Petersen M."/>
            <person name="Berrin J.G."/>
            <person name="Delaux P.M."/>
            <person name="Dal Grande F."/>
            <person name="Keller J."/>
        </authorList>
    </citation>
    <scope>NUCLEOTIDE SEQUENCE [LARGE SCALE GENOMIC DNA]</scope>
    <source>
        <strain evidence="3 4">SAG 2036</strain>
    </source>
</reference>
<dbReference type="CDD" id="cd02958">
    <property type="entry name" value="UAS"/>
    <property type="match status" value="1"/>
</dbReference>
<accession>A0AAW1P1W9</accession>
<dbReference type="Proteomes" id="UP001465755">
    <property type="component" value="Unassembled WGS sequence"/>
</dbReference>
<feature type="compositionally biased region" description="Low complexity" evidence="1">
    <location>
        <begin position="391"/>
        <end position="406"/>
    </location>
</feature>
<dbReference type="PANTHER" id="PTHR23322">
    <property type="entry name" value="FAS-ASSOCIATED PROTEIN"/>
    <property type="match status" value="1"/>
</dbReference>
<dbReference type="SUPFAM" id="SSF54236">
    <property type="entry name" value="Ubiquitin-like"/>
    <property type="match status" value="1"/>
</dbReference>
<name>A0AAW1P1W9_9CHLO</name>
<organism evidence="3 4">
    <name type="scientific">Symbiochloris irregularis</name>
    <dbReference type="NCBI Taxonomy" id="706552"/>
    <lineage>
        <taxon>Eukaryota</taxon>
        <taxon>Viridiplantae</taxon>
        <taxon>Chlorophyta</taxon>
        <taxon>core chlorophytes</taxon>
        <taxon>Trebouxiophyceae</taxon>
        <taxon>Trebouxiales</taxon>
        <taxon>Trebouxiaceae</taxon>
        <taxon>Symbiochloris</taxon>
    </lineage>
</organism>
<feature type="compositionally biased region" description="Low complexity" evidence="1">
    <location>
        <begin position="357"/>
        <end position="372"/>
    </location>
</feature>
<evidence type="ECO:0000259" key="2">
    <source>
        <dbReference type="SMART" id="SM00594"/>
    </source>
</evidence>
<keyword evidence="4" id="KW-1185">Reference proteome</keyword>
<feature type="region of interest" description="Disordered" evidence="1">
    <location>
        <begin position="296"/>
        <end position="407"/>
    </location>
</feature>
<dbReference type="InterPro" id="IPR029071">
    <property type="entry name" value="Ubiquitin-like_domsf"/>
</dbReference>
<dbReference type="PROSITE" id="PS50330">
    <property type="entry name" value="UIM"/>
    <property type="match status" value="1"/>
</dbReference>
<dbReference type="GO" id="GO:0043130">
    <property type="term" value="F:ubiquitin binding"/>
    <property type="evidence" value="ECO:0007669"/>
    <property type="project" value="TreeGrafter"/>
</dbReference>
<dbReference type="InterPro" id="IPR050730">
    <property type="entry name" value="UBX_domain-protein"/>
</dbReference>
<feature type="region of interest" description="Disordered" evidence="1">
    <location>
        <begin position="143"/>
        <end position="169"/>
    </location>
</feature>
<feature type="domain" description="UAS" evidence="2">
    <location>
        <begin position="168"/>
        <end position="291"/>
    </location>
</feature>